<dbReference type="HOGENOM" id="CLU_2650499_0_0_3"/>
<gene>
    <name evidence="1" type="ORF">LYNGBM3L_28880</name>
</gene>
<reference evidence="2" key="1">
    <citation type="journal article" date="2011" name="Proc. Natl. Acad. Sci. U.S.A.">
        <title>Genomic insights into the physiology and ecology of the marine filamentous cyanobacterium Lyngbya majuscula.</title>
        <authorList>
            <person name="Jones A.C."/>
            <person name="Monroe E.A."/>
            <person name="Podell S."/>
            <person name="Hess W.R."/>
            <person name="Klages S."/>
            <person name="Esquenazi E."/>
            <person name="Niessen S."/>
            <person name="Hoover H."/>
            <person name="Rothmann M."/>
            <person name="Lasken R.S."/>
            <person name="Yates J.R.III."/>
            <person name="Reinhardt R."/>
            <person name="Kube M."/>
            <person name="Burkart M.D."/>
            <person name="Allen E.E."/>
            <person name="Dorrestein P.C."/>
            <person name="Gerwick W.H."/>
            <person name="Gerwick L."/>
        </authorList>
    </citation>
    <scope>NUCLEOTIDE SEQUENCE [LARGE SCALE GENOMIC DNA]</scope>
    <source>
        <strain evidence="2">3L</strain>
    </source>
</reference>
<dbReference type="EMBL" id="GL890843">
    <property type="protein sequence ID" value="EGJ33566.1"/>
    <property type="molecule type" value="Genomic_DNA"/>
</dbReference>
<protein>
    <submittedName>
        <fullName evidence="1">Uncharacterized protein</fullName>
    </submittedName>
</protein>
<evidence type="ECO:0000313" key="1">
    <source>
        <dbReference type="EMBL" id="EGJ33566.1"/>
    </source>
</evidence>
<accession>F4XP31</accession>
<evidence type="ECO:0000313" key="2">
    <source>
        <dbReference type="Proteomes" id="UP000003959"/>
    </source>
</evidence>
<dbReference type="AlphaFoldDB" id="F4XP31"/>
<proteinExistence type="predicted"/>
<organism evidence="1 2">
    <name type="scientific">Moorena producens 3L</name>
    <dbReference type="NCBI Taxonomy" id="489825"/>
    <lineage>
        <taxon>Bacteria</taxon>
        <taxon>Bacillati</taxon>
        <taxon>Cyanobacteriota</taxon>
        <taxon>Cyanophyceae</taxon>
        <taxon>Coleofasciculales</taxon>
        <taxon>Coleofasciculaceae</taxon>
        <taxon>Moorena</taxon>
    </lineage>
</organism>
<sequence length="76" mass="9034">MSLVKLRVGKRHIIIIEPNSDWIKNSIIKLLWQGLYYQRSHWNLNCSIVTIQLIRYRQAMITAFKRIASFKLTAEC</sequence>
<keyword evidence="2" id="KW-1185">Reference proteome</keyword>
<name>F4XP31_9CYAN</name>
<dbReference type="Proteomes" id="UP000003959">
    <property type="component" value="Unassembled WGS sequence"/>
</dbReference>